<protein>
    <submittedName>
        <fullName evidence="2">Uncharacterized protein</fullName>
    </submittedName>
</protein>
<dbReference type="EMBL" id="CP040330">
    <property type="protein sequence ID" value="QCS43013.1"/>
    <property type="molecule type" value="Genomic_DNA"/>
</dbReference>
<dbReference type="AlphaFoldDB" id="A0A4P8WLG3"/>
<dbReference type="RefSeq" id="WP_138245484.1">
    <property type="nucleotide sequence ID" value="NZ_CP040330.1"/>
</dbReference>
<accession>A0A4P8WLG3</accession>
<dbReference type="GeneID" id="40265973"/>
<sequence>MIEAKDIIEGRKRDGKAKEGRSDDVEEILSDREIVGFQTELPLLERGYSDYPDEGELLRPSNNDIEKLANHGSIHDKEEIAAELNVDVGVVDKAAELHGIDLPTGGSFDVSVSRLDQLLGDELPEDMIDPQNPLFLSILYLEHGLSISEMADILAENFSTANIRSSEVRQTLVDTRVLKGKTSAEQEERHKQNRGEVNRTTNGGINISTSQF</sequence>
<feature type="region of interest" description="Disordered" evidence="1">
    <location>
        <begin position="179"/>
        <end position="212"/>
    </location>
</feature>
<evidence type="ECO:0000256" key="1">
    <source>
        <dbReference type="SAM" id="MobiDB-lite"/>
    </source>
</evidence>
<feature type="compositionally biased region" description="Basic and acidic residues" evidence="1">
    <location>
        <begin position="182"/>
        <end position="197"/>
    </location>
</feature>
<reference evidence="3" key="1">
    <citation type="submission" date="2019-05" db="EMBL/GenBank/DDBJ databases">
        <title>Genome sequence and methylation pattern of the halophilic Archaeon Natrinema versiforme BOL5-4.</title>
        <authorList>
            <person name="DasSarma P."/>
            <person name="Anton B.P."/>
            <person name="DasSarma S.L."/>
            <person name="Martinez F.L."/>
            <person name="Guzman D."/>
            <person name="Roberts R.J."/>
            <person name="DasSarma S."/>
        </authorList>
    </citation>
    <scope>NUCLEOTIDE SEQUENCE [LARGE SCALE GENOMIC DNA]</scope>
    <source>
        <strain evidence="3">BOL5-4</strain>
    </source>
</reference>
<dbReference type="OrthoDB" id="384008at2157"/>
<feature type="compositionally biased region" description="Polar residues" evidence="1">
    <location>
        <begin position="198"/>
        <end position="212"/>
    </location>
</feature>
<proteinExistence type="predicted"/>
<dbReference type="Proteomes" id="UP000302218">
    <property type="component" value="Chromosome"/>
</dbReference>
<feature type="region of interest" description="Disordered" evidence="1">
    <location>
        <begin position="1"/>
        <end position="24"/>
    </location>
</feature>
<organism evidence="2 3">
    <name type="scientific">Natrinema versiforme</name>
    <dbReference type="NCBI Taxonomy" id="88724"/>
    <lineage>
        <taxon>Archaea</taxon>
        <taxon>Methanobacteriati</taxon>
        <taxon>Methanobacteriota</taxon>
        <taxon>Stenosarchaea group</taxon>
        <taxon>Halobacteria</taxon>
        <taxon>Halobacteriales</taxon>
        <taxon>Natrialbaceae</taxon>
        <taxon>Natrinema</taxon>
    </lineage>
</organism>
<gene>
    <name evidence="2" type="ORF">FEJ81_11830</name>
</gene>
<evidence type="ECO:0000313" key="2">
    <source>
        <dbReference type="EMBL" id="QCS43013.1"/>
    </source>
</evidence>
<dbReference type="KEGG" id="nvr:FEJ81_11830"/>
<evidence type="ECO:0000313" key="3">
    <source>
        <dbReference type="Proteomes" id="UP000302218"/>
    </source>
</evidence>
<name>A0A4P8WLG3_9EURY</name>